<dbReference type="RefSeq" id="XP_053584108.1">
    <property type="nucleotide sequence ID" value="XM_053729336.1"/>
</dbReference>
<evidence type="ECO:0000313" key="3">
    <source>
        <dbReference type="Proteomes" id="UP000483820"/>
    </source>
</evidence>
<name>A0A6A5GDZ4_CAERE</name>
<dbReference type="Proteomes" id="UP000483820">
    <property type="component" value="Chromosome V"/>
</dbReference>
<dbReference type="KEGG" id="crq:GCK72_012705"/>
<accession>A0A6A5GDZ4</accession>
<dbReference type="CTD" id="78775597"/>
<dbReference type="SUPFAM" id="SSF49899">
    <property type="entry name" value="Concanavalin A-like lectins/glucanases"/>
    <property type="match status" value="1"/>
</dbReference>
<proteinExistence type="predicted"/>
<reference evidence="1 3" key="1">
    <citation type="submission" date="2019-12" db="EMBL/GenBank/DDBJ databases">
        <title>Chromosome-level assembly of the Caenorhabditis remanei genome.</title>
        <authorList>
            <person name="Teterina A.A."/>
            <person name="Willis J.H."/>
            <person name="Phillips P.C."/>
        </authorList>
    </citation>
    <scope>NUCLEOTIDE SEQUENCE [LARGE SCALE GENOMIC DNA]</scope>
    <source>
        <strain evidence="1 3">PX506</strain>
        <tissue evidence="1">Whole organism</tissue>
    </source>
</reference>
<evidence type="ECO:0008006" key="4">
    <source>
        <dbReference type="Google" id="ProtNLM"/>
    </source>
</evidence>
<dbReference type="Gene3D" id="2.60.120.200">
    <property type="match status" value="1"/>
</dbReference>
<sequence>MQNGWEILMSDNEDCCWFRLVPTQMVLEMIVETTGFTGLASILDTAVRSSESRSVPSSRIESVHGKVVHSVGIKPLAVGDVLEIVIYAKQSFKIFIHSDNEFFVPIALIVNHWKKELSITSRKFEDFDYDEKRRIPFVLPSQLLINFEVLKIGWKVTINNDWVMIYEKRMSLAFAHTLSIFGDVMVQTVQLYQYSGLEENEAEYGSYEE</sequence>
<dbReference type="AlphaFoldDB" id="A0A6A5GDZ4"/>
<evidence type="ECO:0000313" key="1">
    <source>
        <dbReference type="EMBL" id="KAF1752946.1"/>
    </source>
</evidence>
<comment type="caution">
    <text evidence="1">The sequence shown here is derived from an EMBL/GenBank/DDBJ whole genome shotgun (WGS) entry which is preliminary data.</text>
</comment>
<organism evidence="1 3">
    <name type="scientific">Caenorhabditis remanei</name>
    <name type="common">Caenorhabditis vulgaris</name>
    <dbReference type="NCBI Taxonomy" id="31234"/>
    <lineage>
        <taxon>Eukaryota</taxon>
        <taxon>Metazoa</taxon>
        <taxon>Ecdysozoa</taxon>
        <taxon>Nematoda</taxon>
        <taxon>Chromadorea</taxon>
        <taxon>Rhabditida</taxon>
        <taxon>Rhabditina</taxon>
        <taxon>Rhabditomorpha</taxon>
        <taxon>Rhabditoidea</taxon>
        <taxon>Rhabditidae</taxon>
        <taxon>Peloderinae</taxon>
        <taxon>Caenorhabditis</taxon>
    </lineage>
</organism>
<protein>
    <recommendedName>
        <fullName evidence="4">Galectin</fullName>
    </recommendedName>
</protein>
<dbReference type="Proteomes" id="UP000483820">
    <property type="component" value="Chromosome IV"/>
</dbReference>
<dbReference type="InterPro" id="IPR013320">
    <property type="entry name" value="ConA-like_dom_sf"/>
</dbReference>
<gene>
    <name evidence="2" type="ORF">GCK72_012705</name>
    <name evidence="1" type="ORF">GCK72_019501</name>
</gene>
<dbReference type="EMBL" id="WUAV01000004">
    <property type="protein sequence ID" value="KAF1756252.1"/>
    <property type="molecule type" value="Genomic_DNA"/>
</dbReference>
<evidence type="ECO:0000313" key="2">
    <source>
        <dbReference type="EMBL" id="KAF1756252.1"/>
    </source>
</evidence>
<dbReference type="GeneID" id="78775597"/>
<dbReference type="EMBL" id="WUAV01000005">
    <property type="protein sequence ID" value="KAF1752946.1"/>
    <property type="molecule type" value="Genomic_DNA"/>
</dbReference>